<dbReference type="EMBL" id="CM009756">
    <property type="protein sequence ID" value="PUZ44554.1"/>
    <property type="molecule type" value="Genomic_DNA"/>
</dbReference>
<proteinExistence type="predicted"/>
<name>A0A2T7CMK4_9POAL</name>
<dbReference type="OrthoDB" id="693520at2759"/>
<accession>A0A2T7CMK4</accession>
<keyword evidence="2" id="KW-1185">Reference proteome</keyword>
<dbReference type="PANTHER" id="PTHR33170:SF22">
    <property type="entry name" value="OS10G0417100 PROTEIN"/>
    <property type="match status" value="1"/>
</dbReference>
<evidence type="ECO:0000313" key="2">
    <source>
        <dbReference type="Proteomes" id="UP000244336"/>
    </source>
</evidence>
<protein>
    <submittedName>
        <fullName evidence="1">Uncharacterized protein</fullName>
    </submittedName>
</protein>
<sequence length="167" mass="19208">MANCAMITITRGSVSAKQLENEFRGPSGPHSTWRWFAKRISDNVFQMRFPIAKKIDDIAFFAGMEMRIVPNVSFKVEKWNANAGARAGLDTAWFWILGIPLEKMSEHKVCYVAYLVGLPLEVDKGNLKRWDFVRVKSGYRDVTKVHAVVEGVLVFHFYDFTFQREVL</sequence>
<organism evidence="1 2">
    <name type="scientific">Panicum hallii var. hallii</name>
    <dbReference type="NCBI Taxonomy" id="1504633"/>
    <lineage>
        <taxon>Eukaryota</taxon>
        <taxon>Viridiplantae</taxon>
        <taxon>Streptophyta</taxon>
        <taxon>Embryophyta</taxon>
        <taxon>Tracheophyta</taxon>
        <taxon>Spermatophyta</taxon>
        <taxon>Magnoliopsida</taxon>
        <taxon>Liliopsida</taxon>
        <taxon>Poales</taxon>
        <taxon>Poaceae</taxon>
        <taxon>PACMAD clade</taxon>
        <taxon>Panicoideae</taxon>
        <taxon>Panicodae</taxon>
        <taxon>Paniceae</taxon>
        <taxon>Panicinae</taxon>
        <taxon>Panicum</taxon>
        <taxon>Panicum sect. Panicum</taxon>
    </lineage>
</organism>
<dbReference type="PANTHER" id="PTHR33170">
    <property type="entry name" value="DUF4283 DOMAIN-CONTAINING PROTEIN-RELATED"/>
    <property type="match status" value="1"/>
</dbReference>
<evidence type="ECO:0000313" key="1">
    <source>
        <dbReference type="EMBL" id="PUZ44554.1"/>
    </source>
</evidence>
<dbReference type="AlphaFoldDB" id="A0A2T7CMK4"/>
<reference evidence="1 2" key="1">
    <citation type="submission" date="2018-04" db="EMBL/GenBank/DDBJ databases">
        <title>WGS assembly of Panicum hallii var. hallii HAL2.</title>
        <authorList>
            <person name="Lovell J."/>
            <person name="Jenkins J."/>
            <person name="Lowry D."/>
            <person name="Mamidi S."/>
            <person name="Sreedasyam A."/>
            <person name="Weng X."/>
            <person name="Barry K."/>
            <person name="Bonette J."/>
            <person name="Campitelli B."/>
            <person name="Daum C."/>
            <person name="Gordon S."/>
            <person name="Gould B."/>
            <person name="Lipzen A."/>
            <person name="MacQueen A."/>
            <person name="Palacio-Mejia J."/>
            <person name="Plott C."/>
            <person name="Shakirov E."/>
            <person name="Shu S."/>
            <person name="Yoshinaga Y."/>
            <person name="Zane M."/>
            <person name="Rokhsar D."/>
            <person name="Grimwood J."/>
            <person name="Schmutz J."/>
            <person name="Juenger T."/>
        </authorList>
    </citation>
    <scope>NUCLEOTIDE SEQUENCE [LARGE SCALE GENOMIC DNA]</scope>
    <source>
        <strain evidence="2">cv. HAL2</strain>
    </source>
</reference>
<gene>
    <name evidence="1" type="ORF">GQ55_8G112700</name>
</gene>
<dbReference type="Proteomes" id="UP000244336">
    <property type="component" value="Chromosome 8"/>
</dbReference>
<dbReference type="Gramene" id="PUZ44554">
    <property type="protein sequence ID" value="PUZ44554"/>
    <property type="gene ID" value="GQ55_8G112700"/>
</dbReference>